<dbReference type="RefSeq" id="WP_282585151.1">
    <property type="nucleotide sequence ID" value="NZ_JAMOIM010000007.1"/>
</dbReference>
<sequence>MKESEVFGLSVVLALSAWAVVCATTVWPRLRGRTLAEAAQPILILHLFRFVGLSFLIPGVAGPSLSRAFAEPGAYGDLLTVFLAWVALGSRRHPFGVAALWAFNVWGTLDLLYAFYKGAFGPGFQPSFLGATFYIPTVYVPLLLCTHAMLFVLLLRPSRSDQAARVA</sequence>
<feature type="transmembrane region" description="Helical" evidence="1">
    <location>
        <begin position="97"/>
        <end position="116"/>
    </location>
</feature>
<keyword evidence="1" id="KW-0472">Membrane</keyword>
<organism evidence="2 3">
    <name type="scientific">Lichenifustis flavocetrariae</name>
    <dbReference type="NCBI Taxonomy" id="2949735"/>
    <lineage>
        <taxon>Bacteria</taxon>
        <taxon>Pseudomonadati</taxon>
        <taxon>Pseudomonadota</taxon>
        <taxon>Alphaproteobacteria</taxon>
        <taxon>Hyphomicrobiales</taxon>
        <taxon>Lichenihabitantaceae</taxon>
        <taxon>Lichenifustis</taxon>
    </lineage>
</organism>
<keyword evidence="1" id="KW-0812">Transmembrane</keyword>
<comment type="caution">
    <text evidence="2">The sequence shown here is derived from an EMBL/GenBank/DDBJ whole genome shotgun (WGS) entry which is preliminary data.</text>
</comment>
<name>A0AA41YUF9_9HYPH</name>
<evidence type="ECO:0000313" key="3">
    <source>
        <dbReference type="Proteomes" id="UP001165667"/>
    </source>
</evidence>
<evidence type="ECO:0000313" key="2">
    <source>
        <dbReference type="EMBL" id="MCW6508781.1"/>
    </source>
</evidence>
<gene>
    <name evidence="2" type="ORF">M8523_12205</name>
</gene>
<feature type="transmembrane region" description="Helical" evidence="1">
    <location>
        <begin position="6"/>
        <end position="30"/>
    </location>
</feature>
<dbReference type="EMBL" id="JAMOIM010000007">
    <property type="protein sequence ID" value="MCW6508781.1"/>
    <property type="molecule type" value="Genomic_DNA"/>
</dbReference>
<feature type="transmembrane region" description="Helical" evidence="1">
    <location>
        <begin position="42"/>
        <end position="61"/>
    </location>
</feature>
<keyword evidence="3" id="KW-1185">Reference proteome</keyword>
<dbReference type="Proteomes" id="UP001165667">
    <property type="component" value="Unassembled WGS sequence"/>
</dbReference>
<dbReference type="AlphaFoldDB" id="A0AA41YUF9"/>
<feature type="transmembrane region" description="Helical" evidence="1">
    <location>
        <begin position="128"/>
        <end position="155"/>
    </location>
</feature>
<reference evidence="2" key="1">
    <citation type="submission" date="2022-05" db="EMBL/GenBank/DDBJ databases">
        <authorList>
            <person name="Pankratov T."/>
        </authorList>
    </citation>
    <scope>NUCLEOTIDE SEQUENCE</scope>
    <source>
        <strain evidence="2">BP6-180914</strain>
    </source>
</reference>
<keyword evidence="1" id="KW-1133">Transmembrane helix</keyword>
<protein>
    <submittedName>
        <fullName evidence="2">Uncharacterized protein</fullName>
    </submittedName>
</protein>
<feature type="transmembrane region" description="Helical" evidence="1">
    <location>
        <begin position="73"/>
        <end position="90"/>
    </location>
</feature>
<accession>A0AA41YUF9</accession>
<evidence type="ECO:0000256" key="1">
    <source>
        <dbReference type="SAM" id="Phobius"/>
    </source>
</evidence>
<proteinExistence type="predicted"/>